<keyword evidence="3" id="KW-0238">DNA-binding</keyword>
<reference evidence="8" key="1">
    <citation type="journal article" date="2023" name="Science">
        <title>Elucidation of the pathway for biosynthesis of saponin adjuvants from the soapbark tree.</title>
        <authorList>
            <person name="Reed J."/>
            <person name="Orme A."/>
            <person name="El-Demerdash A."/>
            <person name="Owen C."/>
            <person name="Martin L.B.B."/>
            <person name="Misra R.C."/>
            <person name="Kikuchi S."/>
            <person name="Rejzek M."/>
            <person name="Martin A.C."/>
            <person name="Harkess A."/>
            <person name="Leebens-Mack J."/>
            <person name="Louveau T."/>
            <person name="Stephenson M.J."/>
            <person name="Osbourn A."/>
        </authorList>
    </citation>
    <scope>NUCLEOTIDE SEQUENCE</scope>
    <source>
        <strain evidence="8">S10</strain>
    </source>
</reference>
<dbReference type="Gene3D" id="4.10.280.10">
    <property type="entry name" value="Helix-loop-helix DNA-binding domain"/>
    <property type="match status" value="1"/>
</dbReference>
<evidence type="ECO:0000256" key="3">
    <source>
        <dbReference type="ARBA" id="ARBA00023125"/>
    </source>
</evidence>
<gene>
    <name evidence="8" type="ORF">O6P43_009356</name>
</gene>
<evidence type="ECO:0000256" key="5">
    <source>
        <dbReference type="ARBA" id="ARBA00023242"/>
    </source>
</evidence>
<dbReference type="InterPro" id="IPR036638">
    <property type="entry name" value="HLH_DNA-bd_sf"/>
</dbReference>
<dbReference type="GO" id="GO:0000978">
    <property type="term" value="F:RNA polymerase II cis-regulatory region sequence-specific DNA binding"/>
    <property type="evidence" value="ECO:0007669"/>
    <property type="project" value="TreeGrafter"/>
</dbReference>
<dbReference type="KEGG" id="qsa:O6P43_009356"/>
<dbReference type="GO" id="GO:0000981">
    <property type="term" value="F:DNA-binding transcription factor activity, RNA polymerase II-specific"/>
    <property type="evidence" value="ECO:0007669"/>
    <property type="project" value="TreeGrafter"/>
</dbReference>
<evidence type="ECO:0000259" key="7">
    <source>
        <dbReference type="PROSITE" id="PS50888"/>
    </source>
</evidence>
<comment type="subcellular location">
    <subcellularLocation>
        <location evidence="1">Nucleus</location>
    </subcellularLocation>
</comment>
<evidence type="ECO:0000256" key="1">
    <source>
        <dbReference type="ARBA" id="ARBA00004123"/>
    </source>
</evidence>
<sequence length="334" mass="37995">MGFSFSLKDVVDGVYGKHGNHGKDDEDSTHHVWSNGVVRKFEVSWFAKMRNNIALLPSVSSQIYYFGDLGNNEVQMPNFRASMDSQITGLISMESKVLNNDNYQLGGGNLATILSCPQPQLLLDYNYQPGDLSGISNCLDENSQQLVLLAKNNKSSVPQQKLEYSEVQRNARKRPIDHQAMDRMEMLKKNRKSKTPYSEPKPQLHDQPKEASSNILQLVPGRRSHKFCDKITSLQKLVSPYGKTDTASVLQEASLYIKLLQEQIQNLLRMLSNSYKHARALDLQEFRMEQQDLRSRGLCLVPISITKKITMEEDQLIQSEAMISRKSIIPRKYA</sequence>
<dbReference type="EMBL" id="JARAOO010000004">
    <property type="protein sequence ID" value="KAJ7971302.1"/>
    <property type="molecule type" value="Genomic_DNA"/>
</dbReference>
<dbReference type="GO" id="GO:0005634">
    <property type="term" value="C:nucleus"/>
    <property type="evidence" value="ECO:0007669"/>
    <property type="project" value="UniProtKB-SubCell"/>
</dbReference>
<dbReference type="PROSITE" id="PS50888">
    <property type="entry name" value="BHLH"/>
    <property type="match status" value="1"/>
</dbReference>
<feature type="region of interest" description="Disordered" evidence="6">
    <location>
        <begin position="189"/>
        <end position="211"/>
    </location>
</feature>
<keyword evidence="2" id="KW-0805">Transcription regulation</keyword>
<organism evidence="8 9">
    <name type="scientific">Quillaja saponaria</name>
    <name type="common">Soap bark tree</name>
    <dbReference type="NCBI Taxonomy" id="32244"/>
    <lineage>
        <taxon>Eukaryota</taxon>
        <taxon>Viridiplantae</taxon>
        <taxon>Streptophyta</taxon>
        <taxon>Embryophyta</taxon>
        <taxon>Tracheophyta</taxon>
        <taxon>Spermatophyta</taxon>
        <taxon>Magnoliopsida</taxon>
        <taxon>eudicotyledons</taxon>
        <taxon>Gunneridae</taxon>
        <taxon>Pentapetalae</taxon>
        <taxon>rosids</taxon>
        <taxon>fabids</taxon>
        <taxon>Fabales</taxon>
        <taxon>Quillajaceae</taxon>
        <taxon>Quillaja</taxon>
    </lineage>
</organism>
<dbReference type="InterPro" id="IPR045239">
    <property type="entry name" value="bHLH95_bHLH"/>
</dbReference>
<dbReference type="Proteomes" id="UP001163823">
    <property type="component" value="Chromosome 4"/>
</dbReference>
<evidence type="ECO:0000313" key="8">
    <source>
        <dbReference type="EMBL" id="KAJ7971302.1"/>
    </source>
</evidence>
<evidence type="ECO:0000256" key="4">
    <source>
        <dbReference type="ARBA" id="ARBA00023163"/>
    </source>
</evidence>
<feature type="domain" description="BHLH" evidence="7">
    <location>
        <begin position="211"/>
        <end position="260"/>
    </location>
</feature>
<dbReference type="CDD" id="cd11393">
    <property type="entry name" value="bHLH_AtbHLH_like"/>
    <property type="match status" value="1"/>
</dbReference>
<proteinExistence type="predicted"/>
<keyword evidence="5" id="KW-0539">Nucleus</keyword>
<evidence type="ECO:0000256" key="2">
    <source>
        <dbReference type="ARBA" id="ARBA00023015"/>
    </source>
</evidence>
<evidence type="ECO:0000256" key="6">
    <source>
        <dbReference type="SAM" id="MobiDB-lite"/>
    </source>
</evidence>
<dbReference type="GO" id="GO:0046983">
    <property type="term" value="F:protein dimerization activity"/>
    <property type="evidence" value="ECO:0007669"/>
    <property type="project" value="InterPro"/>
</dbReference>
<dbReference type="InterPro" id="IPR011598">
    <property type="entry name" value="bHLH_dom"/>
</dbReference>
<comment type="caution">
    <text evidence="8">The sequence shown here is derived from an EMBL/GenBank/DDBJ whole genome shotgun (WGS) entry which is preliminary data.</text>
</comment>
<accession>A0AAD7VCQ3</accession>
<dbReference type="PANTHER" id="PTHR16223:SF138">
    <property type="entry name" value="TRANSCRIPTION FACTOR BHLH103-LIKE"/>
    <property type="match status" value="1"/>
</dbReference>
<name>A0AAD7VCQ3_QUISA</name>
<dbReference type="AlphaFoldDB" id="A0AAD7VCQ3"/>
<keyword evidence="4" id="KW-0804">Transcription</keyword>
<dbReference type="PANTHER" id="PTHR16223">
    <property type="entry name" value="TRANSCRIPTION FACTOR BHLH83-RELATED"/>
    <property type="match status" value="1"/>
</dbReference>
<protein>
    <submittedName>
        <fullName evidence="8">Transcription factor protein</fullName>
    </submittedName>
</protein>
<dbReference type="InterPro" id="IPR045843">
    <property type="entry name" value="IND-like"/>
</dbReference>
<keyword evidence="9" id="KW-1185">Reference proteome</keyword>
<dbReference type="SUPFAM" id="SSF47459">
    <property type="entry name" value="HLH, helix-loop-helix DNA-binding domain"/>
    <property type="match status" value="1"/>
</dbReference>
<evidence type="ECO:0000313" key="9">
    <source>
        <dbReference type="Proteomes" id="UP001163823"/>
    </source>
</evidence>